<keyword evidence="4" id="KW-1003">Cell membrane</keyword>
<dbReference type="PROSITE" id="PS51094">
    <property type="entry name" value="PTS_EIIA_TYPE_2"/>
    <property type="match status" value="1"/>
</dbReference>
<dbReference type="Pfam" id="PF02302">
    <property type="entry name" value="PTS_IIB"/>
    <property type="match status" value="1"/>
</dbReference>
<feature type="transmembrane region" description="Helical" evidence="12">
    <location>
        <begin position="473"/>
        <end position="493"/>
    </location>
</feature>
<evidence type="ECO:0000256" key="1">
    <source>
        <dbReference type="ARBA" id="ARBA00004429"/>
    </source>
</evidence>
<dbReference type="InterPro" id="IPR006327">
    <property type="entry name" value="PTS_IIC_fruc"/>
</dbReference>
<organism evidence="16 17">
    <name type="scientific">Abiotrophia defectiva ATCC 49176</name>
    <dbReference type="NCBI Taxonomy" id="592010"/>
    <lineage>
        <taxon>Bacteria</taxon>
        <taxon>Bacillati</taxon>
        <taxon>Bacillota</taxon>
        <taxon>Bacilli</taxon>
        <taxon>Lactobacillales</taxon>
        <taxon>Aerococcaceae</taxon>
        <taxon>Abiotrophia</taxon>
    </lineage>
</organism>
<dbReference type="NCBIfam" id="TIGR00829">
    <property type="entry name" value="FRU"/>
    <property type="match status" value="1"/>
</dbReference>
<dbReference type="HOGENOM" id="CLU_013155_1_0_9"/>
<dbReference type="NCBIfam" id="TIGR00848">
    <property type="entry name" value="fruA"/>
    <property type="match status" value="1"/>
</dbReference>
<dbReference type="GO" id="GO:0022877">
    <property type="term" value="F:protein-N(PI)-phosphohistidine-fructose phosphotransferase system transporter activity"/>
    <property type="evidence" value="ECO:0007669"/>
    <property type="project" value="InterPro"/>
</dbReference>
<comment type="caution">
    <text evidence="16">The sequence shown here is derived from an EMBL/GenBank/DDBJ whole genome shotgun (WGS) entry which is preliminary data.</text>
</comment>
<feature type="transmembrane region" description="Helical" evidence="12">
    <location>
        <begin position="404"/>
        <end position="427"/>
    </location>
</feature>
<evidence type="ECO:0000256" key="8">
    <source>
        <dbReference type="ARBA" id="ARBA00022683"/>
    </source>
</evidence>
<keyword evidence="7" id="KW-0808">Transferase</keyword>
<dbReference type="InterPro" id="IPR013011">
    <property type="entry name" value="PTS_EIIB_2"/>
</dbReference>
<dbReference type="PANTHER" id="PTHR30505:SF28">
    <property type="entry name" value="PTS SYSTEM 2-O-ALPHA-MANNOSYL-D-GLYCERATE-SPECIFIC EIIABC COMPONENT"/>
    <property type="match status" value="1"/>
</dbReference>
<dbReference type="InterPro" id="IPR003352">
    <property type="entry name" value="PTS_EIIC"/>
</dbReference>
<evidence type="ECO:0000313" key="16">
    <source>
        <dbReference type="EMBL" id="ESK64708.1"/>
    </source>
</evidence>
<dbReference type="InterPro" id="IPR002178">
    <property type="entry name" value="PTS_EIIA_type-2_dom"/>
</dbReference>
<gene>
    <name evidence="16" type="ORF">GCWU000182_001892</name>
</gene>
<dbReference type="eggNOG" id="COG1299">
    <property type="taxonomic scope" value="Bacteria"/>
</dbReference>
<feature type="transmembrane region" description="Helical" evidence="12">
    <location>
        <begin position="309"/>
        <end position="328"/>
    </location>
</feature>
<dbReference type="STRING" id="592010.GCWU000182_001892"/>
<dbReference type="NCBIfam" id="TIGR01427">
    <property type="entry name" value="PTS_IIC_fructo"/>
    <property type="match status" value="1"/>
</dbReference>
<dbReference type="eggNOG" id="COG1762">
    <property type="taxonomic scope" value="Bacteria"/>
</dbReference>
<keyword evidence="9 12" id="KW-0812">Transmembrane</keyword>
<evidence type="ECO:0000256" key="10">
    <source>
        <dbReference type="ARBA" id="ARBA00022989"/>
    </source>
</evidence>
<accession>W1Q165</accession>
<keyword evidence="5" id="KW-0597">Phosphoprotein</keyword>
<dbReference type="PROSITE" id="PS00372">
    <property type="entry name" value="PTS_EIIA_TYPE_2_HIS"/>
    <property type="match status" value="1"/>
</dbReference>
<dbReference type="InterPro" id="IPR036095">
    <property type="entry name" value="PTS_EIIB-like_sf"/>
</dbReference>
<reference evidence="16" key="1">
    <citation type="submission" date="2013-06" db="EMBL/GenBank/DDBJ databases">
        <authorList>
            <person name="Weinstock G."/>
            <person name="Sodergren E."/>
            <person name="Clifton S."/>
            <person name="Fulton L."/>
            <person name="Fulton B."/>
            <person name="Courtney L."/>
            <person name="Fronick C."/>
            <person name="Harrison M."/>
            <person name="Strong C."/>
            <person name="Farmer C."/>
            <person name="Delahaunty K."/>
            <person name="Markovic C."/>
            <person name="Hall O."/>
            <person name="Minx P."/>
            <person name="Tomlinson C."/>
            <person name="Mitreva M."/>
            <person name="Nelson J."/>
            <person name="Hou S."/>
            <person name="Wollam A."/>
            <person name="Pepin K.H."/>
            <person name="Johnson M."/>
            <person name="Bhonagiri V."/>
            <person name="Nash W.E."/>
            <person name="Warren W."/>
            <person name="Chinwalla A."/>
            <person name="Mardis E.R."/>
            <person name="Wilson R.K."/>
        </authorList>
    </citation>
    <scope>NUCLEOTIDE SEQUENCE [LARGE SCALE GENOMIC DNA]</scope>
    <source>
        <strain evidence="16">ATCC 49176</strain>
    </source>
</reference>
<feature type="transmembrane region" description="Helical" evidence="12">
    <location>
        <begin position="583"/>
        <end position="604"/>
    </location>
</feature>
<dbReference type="InterPro" id="IPR050864">
    <property type="entry name" value="Bacterial_PTS_Sugar_Transport"/>
</dbReference>
<keyword evidence="8" id="KW-0598">Phosphotransferase system</keyword>
<evidence type="ECO:0000313" key="17">
    <source>
        <dbReference type="Proteomes" id="UP000019050"/>
    </source>
</evidence>
<proteinExistence type="predicted"/>
<dbReference type="PROSITE" id="PS51099">
    <property type="entry name" value="PTS_EIIB_TYPE_2"/>
    <property type="match status" value="1"/>
</dbReference>
<dbReference type="Pfam" id="PF02378">
    <property type="entry name" value="PTS_EIIC"/>
    <property type="match status" value="1"/>
</dbReference>
<dbReference type="PROSITE" id="PS51104">
    <property type="entry name" value="PTS_EIIC_TYPE_2"/>
    <property type="match status" value="1"/>
</dbReference>
<feature type="transmembrane region" description="Helical" evidence="12">
    <location>
        <begin position="556"/>
        <end position="576"/>
    </location>
</feature>
<dbReference type="InterPro" id="IPR016152">
    <property type="entry name" value="PTrfase/Anion_transptr"/>
</dbReference>
<feature type="domain" description="PTS EIIC type-2" evidence="15">
    <location>
        <begin position="298"/>
        <end position="643"/>
    </location>
</feature>
<keyword evidence="10 12" id="KW-1133">Transmembrane helix</keyword>
<evidence type="ECO:0000256" key="9">
    <source>
        <dbReference type="ARBA" id="ARBA00022692"/>
    </source>
</evidence>
<dbReference type="InterPro" id="IPR004715">
    <property type="entry name" value="PTS_IIA_fruc"/>
</dbReference>
<feature type="transmembrane region" description="Helical" evidence="12">
    <location>
        <begin position="340"/>
        <end position="361"/>
    </location>
</feature>
<feature type="transmembrane region" description="Helical" evidence="12">
    <location>
        <begin position="373"/>
        <end position="398"/>
    </location>
</feature>
<evidence type="ECO:0000256" key="11">
    <source>
        <dbReference type="ARBA" id="ARBA00023136"/>
    </source>
</evidence>
<evidence type="ECO:0000256" key="6">
    <source>
        <dbReference type="ARBA" id="ARBA00022597"/>
    </source>
</evidence>
<dbReference type="Gene3D" id="3.40.50.2300">
    <property type="match status" value="1"/>
</dbReference>
<dbReference type="eggNOG" id="COG1445">
    <property type="taxonomic scope" value="Bacteria"/>
</dbReference>
<dbReference type="CDD" id="cd00211">
    <property type="entry name" value="PTS_IIA_fru"/>
    <property type="match status" value="1"/>
</dbReference>
<dbReference type="InterPro" id="IPR003501">
    <property type="entry name" value="PTS_EIIB_2/3"/>
</dbReference>
<dbReference type="AlphaFoldDB" id="W1Q165"/>
<comment type="subcellular location">
    <subcellularLocation>
        <location evidence="1">Cell inner membrane</location>
        <topology evidence="1">Multi-pass membrane protein</topology>
    </subcellularLocation>
    <subcellularLocation>
        <location evidence="2">Cytoplasm</location>
    </subcellularLocation>
</comment>
<feature type="transmembrane region" description="Helical" evidence="12">
    <location>
        <begin position="439"/>
        <end position="461"/>
    </location>
</feature>
<keyword evidence="17" id="KW-1185">Reference proteome</keyword>
<evidence type="ECO:0000256" key="2">
    <source>
        <dbReference type="ARBA" id="ARBA00004496"/>
    </source>
</evidence>
<evidence type="ECO:0000256" key="4">
    <source>
        <dbReference type="ARBA" id="ARBA00022475"/>
    </source>
</evidence>
<dbReference type="FunFam" id="3.40.930.10:FF:000009">
    <property type="entry name" value="PTS system, fructose specific IIABC component"/>
    <property type="match status" value="1"/>
</dbReference>
<feature type="domain" description="PTS EIIA type-2" evidence="13">
    <location>
        <begin position="5"/>
        <end position="149"/>
    </location>
</feature>
<dbReference type="GO" id="GO:0005351">
    <property type="term" value="F:carbohydrate:proton symporter activity"/>
    <property type="evidence" value="ECO:0007669"/>
    <property type="project" value="InterPro"/>
</dbReference>
<dbReference type="EMBL" id="ACIN03000017">
    <property type="protein sequence ID" value="ESK64708.1"/>
    <property type="molecule type" value="Genomic_DNA"/>
</dbReference>
<dbReference type="Gene3D" id="3.40.930.10">
    <property type="entry name" value="Mannitol-specific EII, Chain A"/>
    <property type="match status" value="1"/>
</dbReference>
<keyword evidence="11 12" id="KW-0472">Membrane</keyword>
<evidence type="ECO:0000256" key="3">
    <source>
        <dbReference type="ARBA" id="ARBA00022448"/>
    </source>
</evidence>
<evidence type="ECO:0000259" key="14">
    <source>
        <dbReference type="PROSITE" id="PS51099"/>
    </source>
</evidence>
<feature type="domain" description="PTS EIIB type-2" evidence="14">
    <location>
        <begin position="175"/>
        <end position="270"/>
    </location>
</feature>
<sequence>MKLSELFVKEAMDLQLSTTDKPSTLKYLAERFHQAGGVSDVEAYVAALEVREAQSTTGVGDEIAIPHAQHESIKSAAIVFGRSDAGIDWDSFDGQAAKYIFMIAAPAGGGGEHLQALAKLSSVLMQPETKVALAAAKTPEEVVAVFAAAEAEEAAQATGAEPASQASSAQEDVYVLAVTACPTGIAHTFMAEEKLKQAGKAAGIKIKVETNGQAGVGNRLTADDIKKATAIIVAADKQVEMARFDGKPVIITKVADGIHKADELVAKAAKAEAPIYHAAEGAGAADLEVGKESIGRQFYKHLMNGVSHMLPFVVSGGILIALSFFWGINSFNPEDASYNQVAQFLFVTGKLAFAMMLPMLAGFIGHSIADRPGLVVGFMGGILANPSVLSDFGAVGLFEKSIPSGFLGALVAGFLAGGIIYVLRLAFAWLPKSLEGLKPIFLFPVFGVLIMSFLMLFVVNGPMGAVMQGLQDFLNGMSTGSALVLGFLVGAMMSIDMGGPINKAAYVTGTALVTQSAGAGSNVMAAVMVGGMVPPLAIALAATLNKNLWPEEERNSALVNYVMGAAFITEGAIPFAAANPLKVIPPLAVSAGVAGALSMLFGIVSKVPHGGVFAMLAGGVTNPLLYLAIWVGASFLGAFLLSLTLRNQNKK</sequence>
<name>W1Q165_ABIDE</name>
<dbReference type="CDD" id="cd05569">
    <property type="entry name" value="PTS_IIB_fructose"/>
    <property type="match status" value="1"/>
</dbReference>
<keyword evidence="6" id="KW-0762">Sugar transport</keyword>
<dbReference type="FunFam" id="3.40.50.2300:FF:000014">
    <property type="entry name" value="PTS system fructose-like transporter subunit IIB"/>
    <property type="match status" value="1"/>
</dbReference>
<evidence type="ECO:0000256" key="5">
    <source>
        <dbReference type="ARBA" id="ARBA00022553"/>
    </source>
</evidence>
<dbReference type="PANTHER" id="PTHR30505">
    <property type="entry name" value="FRUCTOSE-LIKE PERMEASE"/>
    <property type="match status" value="1"/>
</dbReference>
<dbReference type="GO" id="GO:0090563">
    <property type="term" value="F:protein-phosphocysteine-sugar phosphotransferase activity"/>
    <property type="evidence" value="ECO:0007669"/>
    <property type="project" value="TreeGrafter"/>
</dbReference>
<feature type="transmembrane region" description="Helical" evidence="12">
    <location>
        <begin position="523"/>
        <end position="544"/>
    </location>
</feature>
<dbReference type="RefSeq" id="WP_023392488.1">
    <property type="nucleotide sequence ID" value="NZ_KI535342.1"/>
</dbReference>
<dbReference type="GO" id="GO:0009401">
    <property type="term" value="P:phosphoenolpyruvate-dependent sugar phosphotransferase system"/>
    <property type="evidence" value="ECO:0007669"/>
    <property type="project" value="UniProtKB-KW"/>
</dbReference>
<dbReference type="InterPro" id="IPR003353">
    <property type="entry name" value="PTS_IIB_fruc"/>
</dbReference>
<keyword evidence="3" id="KW-0813">Transport</keyword>
<evidence type="ECO:0000256" key="12">
    <source>
        <dbReference type="SAM" id="Phobius"/>
    </source>
</evidence>
<dbReference type="GO" id="GO:0005737">
    <property type="term" value="C:cytoplasm"/>
    <property type="evidence" value="ECO:0007669"/>
    <property type="project" value="UniProtKB-SubCell"/>
</dbReference>
<evidence type="ECO:0000256" key="7">
    <source>
        <dbReference type="ARBA" id="ARBA00022679"/>
    </source>
</evidence>
<dbReference type="Pfam" id="PF00359">
    <property type="entry name" value="PTS_EIIA_2"/>
    <property type="match status" value="1"/>
</dbReference>
<evidence type="ECO:0000259" key="15">
    <source>
        <dbReference type="PROSITE" id="PS51104"/>
    </source>
</evidence>
<dbReference type="GO" id="GO:0005886">
    <property type="term" value="C:plasma membrane"/>
    <property type="evidence" value="ECO:0007669"/>
    <property type="project" value="UniProtKB-SubCell"/>
</dbReference>
<protein>
    <submittedName>
        <fullName evidence="16">PTS system fructose-specific EIIABC component</fullName>
    </submittedName>
</protein>
<dbReference type="SUPFAM" id="SSF52794">
    <property type="entry name" value="PTS system IIB component-like"/>
    <property type="match status" value="1"/>
</dbReference>
<evidence type="ECO:0000259" key="13">
    <source>
        <dbReference type="PROSITE" id="PS51094"/>
    </source>
</evidence>
<dbReference type="Proteomes" id="UP000019050">
    <property type="component" value="Unassembled WGS sequence"/>
</dbReference>
<dbReference type="InterPro" id="IPR013014">
    <property type="entry name" value="PTS_EIIC_2"/>
</dbReference>
<dbReference type="SUPFAM" id="SSF55804">
    <property type="entry name" value="Phoshotransferase/anion transport protein"/>
    <property type="match status" value="1"/>
</dbReference>
<dbReference type="GeneID" id="84817117"/>
<dbReference type="OrthoDB" id="9782569at2"/>